<evidence type="ECO:0000313" key="2">
    <source>
        <dbReference type="Proteomes" id="UP001281761"/>
    </source>
</evidence>
<protein>
    <submittedName>
        <fullName evidence="1">Uncharacterized protein</fullName>
    </submittedName>
</protein>
<reference evidence="1 2" key="1">
    <citation type="journal article" date="2022" name="bioRxiv">
        <title>Genomics of Preaxostyla Flagellates Illuminates Evolutionary Transitions and the Path Towards Mitochondrial Loss.</title>
        <authorList>
            <person name="Novak L.V.F."/>
            <person name="Treitli S.C."/>
            <person name="Pyrih J."/>
            <person name="Halakuc P."/>
            <person name="Pipaliya S.V."/>
            <person name="Vacek V."/>
            <person name="Brzon O."/>
            <person name="Soukal P."/>
            <person name="Eme L."/>
            <person name="Dacks J.B."/>
            <person name="Karnkowska A."/>
            <person name="Elias M."/>
            <person name="Hampl V."/>
        </authorList>
    </citation>
    <scope>NUCLEOTIDE SEQUENCE [LARGE SCALE GENOMIC DNA]</scope>
    <source>
        <strain evidence="1">NAU3</strain>
        <tissue evidence="1">Gut</tissue>
    </source>
</reference>
<dbReference type="EMBL" id="JARBJD010000284">
    <property type="protein sequence ID" value="KAK2944814.1"/>
    <property type="molecule type" value="Genomic_DNA"/>
</dbReference>
<evidence type="ECO:0000313" key="1">
    <source>
        <dbReference type="EMBL" id="KAK2944814.1"/>
    </source>
</evidence>
<proteinExistence type="predicted"/>
<comment type="caution">
    <text evidence="1">The sequence shown here is derived from an EMBL/GenBank/DDBJ whole genome shotgun (WGS) entry which is preliminary data.</text>
</comment>
<accession>A0ABQ9X0E8</accession>
<name>A0ABQ9X0E8_9EUKA</name>
<gene>
    <name evidence="1" type="ORF">BLNAU_20287</name>
</gene>
<dbReference type="Proteomes" id="UP001281761">
    <property type="component" value="Unassembled WGS sequence"/>
</dbReference>
<sequence>MLGRNERKSDSCENIEVGRVDHERALEWKCCGRSGAELVLRTGSLSSFHFWPVRVVSSVDVGGWSVRHNSCFIDNALQSSHQLWIVCSALLDFRSLSSLLHESLHRLHCPRPVKSLGIAIRR</sequence>
<organism evidence="1 2">
    <name type="scientific">Blattamonas nauphoetae</name>
    <dbReference type="NCBI Taxonomy" id="2049346"/>
    <lineage>
        <taxon>Eukaryota</taxon>
        <taxon>Metamonada</taxon>
        <taxon>Preaxostyla</taxon>
        <taxon>Oxymonadida</taxon>
        <taxon>Blattamonas</taxon>
    </lineage>
</organism>
<keyword evidence="2" id="KW-1185">Reference proteome</keyword>